<feature type="transmembrane region" description="Helical" evidence="3">
    <location>
        <begin position="1506"/>
        <end position="1525"/>
    </location>
</feature>
<feature type="chain" id="PRO_5033053728" description="Phosphoglycolate phosphatase" evidence="4">
    <location>
        <begin position="25"/>
        <end position="1538"/>
    </location>
</feature>
<dbReference type="SUPFAM" id="SSF56784">
    <property type="entry name" value="HAD-like"/>
    <property type="match status" value="1"/>
</dbReference>
<dbReference type="GO" id="GO:0005737">
    <property type="term" value="C:cytoplasm"/>
    <property type="evidence" value="ECO:0007669"/>
    <property type="project" value="TreeGrafter"/>
</dbReference>
<feature type="compositionally biased region" description="Polar residues" evidence="2">
    <location>
        <begin position="862"/>
        <end position="872"/>
    </location>
</feature>
<feature type="non-terminal residue" evidence="5">
    <location>
        <position position="1"/>
    </location>
</feature>
<dbReference type="PANTHER" id="PTHR19288:SF46">
    <property type="entry name" value="HALOACID DEHALOGENASE-LIKE HYDROLASE DOMAIN-CONTAINING PROTEIN 2"/>
    <property type="match status" value="1"/>
</dbReference>
<feature type="compositionally biased region" description="Basic residues" evidence="2">
    <location>
        <begin position="62"/>
        <end position="73"/>
    </location>
</feature>
<evidence type="ECO:0000256" key="3">
    <source>
        <dbReference type="SAM" id="Phobius"/>
    </source>
</evidence>
<dbReference type="Gene3D" id="3.40.50.1000">
    <property type="entry name" value="HAD superfamily/HAD-like"/>
    <property type="match status" value="2"/>
</dbReference>
<name>A0A813JNY3_POLGL</name>
<proteinExistence type="predicted"/>
<evidence type="ECO:0000313" key="5">
    <source>
        <dbReference type="EMBL" id="CAE8681252.1"/>
    </source>
</evidence>
<feature type="region of interest" description="Disordered" evidence="2">
    <location>
        <begin position="853"/>
        <end position="872"/>
    </location>
</feature>
<keyword evidence="1" id="KW-0378">Hydrolase</keyword>
<keyword evidence="3" id="KW-0812">Transmembrane</keyword>
<evidence type="ECO:0000256" key="2">
    <source>
        <dbReference type="SAM" id="MobiDB-lite"/>
    </source>
</evidence>
<gene>
    <name evidence="5" type="ORF">PGLA2088_LOCUS22342</name>
</gene>
<dbReference type="InterPro" id="IPR006349">
    <property type="entry name" value="PGP_euk"/>
</dbReference>
<dbReference type="NCBIfam" id="TIGR01452">
    <property type="entry name" value="PGP_euk"/>
    <property type="match status" value="1"/>
</dbReference>
<comment type="caution">
    <text evidence="5">The sequence shown here is derived from an EMBL/GenBank/DDBJ whole genome shotgun (WGS) entry which is preliminary data.</text>
</comment>
<feature type="signal peptide" evidence="4">
    <location>
        <begin position="1"/>
        <end position="24"/>
    </location>
</feature>
<evidence type="ECO:0000313" key="6">
    <source>
        <dbReference type="Proteomes" id="UP000626109"/>
    </source>
</evidence>
<dbReference type="FunFam" id="3.40.50.1000:FF:000039">
    <property type="entry name" value="Phosphoglycolate phosphatase"/>
    <property type="match status" value="1"/>
</dbReference>
<dbReference type="GO" id="GO:0016791">
    <property type="term" value="F:phosphatase activity"/>
    <property type="evidence" value="ECO:0007669"/>
    <property type="project" value="InterPro"/>
</dbReference>
<dbReference type="InterPro" id="IPR023214">
    <property type="entry name" value="HAD_sf"/>
</dbReference>
<keyword evidence="4" id="KW-0732">Signal</keyword>
<dbReference type="PANTHER" id="PTHR19288">
    <property type="entry name" value="4-NITROPHENYLPHOSPHATASE-RELATED"/>
    <property type="match status" value="1"/>
</dbReference>
<keyword evidence="3" id="KW-0472">Membrane</keyword>
<dbReference type="Pfam" id="PF13344">
    <property type="entry name" value="Hydrolase_6"/>
    <property type="match status" value="1"/>
</dbReference>
<protein>
    <recommendedName>
        <fullName evidence="7">Phosphoglycolate phosphatase</fullName>
    </recommendedName>
</protein>
<evidence type="ECO:0000256" key="4">
    <source>
        <dbReference type="SAM" id="SignalP"/>
    </source>
</evidence>
<feature type="transmembrane region" description="Helical" evidence="3">
    <location>
        <begin position="1426"/>
        <end position="1448"/>
    </location>
</feature>
<feature type="compositionally biased region" description="Polar residues" evidence="2">
    <location>
        <begin position="1039"/>
        <end position="1050"/>
    </location>
</feature>
<reference evidence="5" key="1">
    <citation type="submission" date="2021-02" db="EMBL/GenBank/DDBJ databases">
        <authorList>
            <person name="Dougan E. K."/>
            <person name="Rhodes N."/>
            <person name="Thang M."/>
            <person name="Chan C."/>
        </authorList>
    </citation>
    <scope>NUCLEOTIDE SEQUENCE</scope>
</reference>
<feature type="region of interest" description="Disordered" evidence="2">
    <location>
        <begin position="1016"/>
        <end position="1087"/>
    </location>
</feature>
<feature type="transmembrane region" description="Helical" evidence="3">
    <location>
        <begin position="1380"/>
        <end position="1405"/>
    </location>
</feature>
<dbReference type="InterPro" id="IPR006357">
    <property type="entry name" value="HAD-SF_hydro_IIA"/>
</dbReference>
<dbReference type="EMBL" id="CAJNNW010025941">
    <property type="protein sequence ID" value="CAE8681252.1"/>
    <property type="molecule type" value="Genomic_DNA"/>
</dbReference>
<dbReference type="NCBIfam" id="TIGR01460">
    <property type="entry name" value="HAD-SF-IIA"/>
    <property type="match status" value="1"/>
</dbReference>
<evidence type="ECO:0000256" key="1">
    <source>
        <dbReference type="ARBA" id="ARBA00022801"/>
    </source>
</evidence>
<feature type="compositionally biased region" description="Polar residues" evidence="2">
    <location>
        <begin position="1057"/>
        <end position="1078"/>
    </location>
</feature>
<organism evidence="5 6">
    <name type="scientific">Polarella glacialis</name>
    <name type="common">Dinoflagellate</name>
    <dbReference type="NCBI Taxonomy" id="89957"/>
    <lineage>
        <taxon>Eukaryota</taxon>
        <taxon>Sar</taxon>
        <taxon>Alveolata</taxon>
        <taxon>Dinophyceae</taxon>
        <taxon>Suessiales</taxon>
        <taxon>Suessiaceae</taxon>
        <taxon>Polarella</taxon>
    </lineage>
</organism>
<sequence length="1538" mass="166187">AWRPSRWLLHSALLLSCLLLLSHSGSLELAAIRGSSVAAAVAGLIEAATGPQSVAATGVGGRKGKRHKPRRSLPAHSLSGTDREKLLASVDLFVFDCDGVIWRGDSLIEGVSETLAFLRKLGKTIVFVTNNSTRSRKQYAAKFRKLGLDWVREENIFSSSFAAAAYLSSLDFRKKVYVIGEEGILEGLKGAGIEYLGGPADAGKVVDLAAAGGAELKLDADVGAVVVGFDRHLNYHKLQYATKCLRELPDCHFVATNLDAVTHLTADDEWAGGGSMVAAVAASSQKQPVLVGKPSQFMTEFLIREYGVSPDRMCMVGDRLDTDILFGQGLADETYGPQFVHNVAILSQVGPAAARLAFACISGLGAGRSVGLAAATCQGGPSGGPVAPEVVREDGEEGVAWQLGAEDVEVLDVDELDADDFDVVILLSCKSRKSTTAVEQMAARNLAPGWISKGVFEEWNFTALGADSKVGRACLRSHVEKLFARFDDLAAIRAICTEPVLPLLRSLVTHARLRLSTIYAFVTQLRATKNADKKDDFANTLIKQKLDERHLMEFNQSLKETTFMLAAAVSLVVWSTVSAAPRWMTTSQDVGLAAAYALTLVCLVCKERMRPKLIQWSLYSGLMLCIMGSFYGPVYEISSFLRSISYVSILRLMLRSTTDSMALVAFWNTALSLTVLTASMNVDTHSKICTSRMADMFVELVVQWEVMICATSIFGFWRMKASLLDHATREVLASTAEHEHQAANVILETICDAIVELDSDLMIAEEAPRLGVMLLHGTGHSLKGTELKQLLQSDEDKQQFLSHMSGHHGSTSLAKVFHVRMRDGMGTALPVECFHMRFIGLCGESRHLIGIREFGDEPQSPPDNSQASHTSTSEFFRGPASIVIFDPLSLEILGVSSHFHQETGIDASTNKLFIDLLLPSDVQGFMKAFTNFSNEFLNSGLPSMQSQLHLNLDLPDSNPTSLNPTSSNLLCCSGELHLDKDGFPMAGVILNGSGPWPTHGQFVAHAVFTEGHLSSYQPGPVSASGGPSREGRSSRRKANSTSGAARQGTQRDIVPTELSSYVPSRPVSQSTPSETSGGLTEKLAVSRPGVPMRAPAVVSNYSGHLRAHWLVPSRSAHASVSNYSLRLRPASSLVGPVPVCPCEHLRSSPTTVDACELIAWSRPGVPMRAPAVVSNYSGHLRAHCLVPSRCAHASTCGRLQLQLTPATCELIAWSRPGVPMRAPAVVSSYSGRLRAYLFVLFETRHVFFETRYVFFETRHVFFESRHVFFESRHVRLLPPAPSSCCRPAPSSCFESRHVFFEPRHVFFESRHVFFETGFKEHEVGGYPSGFLLFCSFVDVMRHGSHYLALLSLLEAPLLPAKRRGVLVALLLGDDGAARGAGGAVLTTAAALAGLLLTALSQVLLGRFTGGRRLSLSMVLWGGLGEAVKLALLFALVCFVDIAALAAPLDSAWKHEADSQSAGISSASLDASASHRTTPEDLGFGSQTGSPGGADGVQVVRHRFTSAALLVVATQAVLRASLVLAFRFAQRKRSSRVLP</sequence>
<dbReference type="Pfam" id="PF13242">
    <property type="entry name" value="Hydrolase_like"/>
    <property type="match status" value="1"/>
</dbReference>
<dbReference type="InterPro" id="IPR036412">
    <property type="entry name" value="HAD-like_sf"/>
</dbReference>
<evidence type="ECO:0008006" key="7">
    <source>
        <dbReference type="Google" id="ProtNLM"/>
    </source>
</evidence>
<keyword evidence="3" id="KW-1133">Transmembrane helix</keyword>
<accession>A0A813JNY3</accession>
<feature type="region of interest" description="Disordered" evidence="2">
    <location>
        <begin position="56"/>
        <end position="77"/>
    </location>
</feature>
<dbReference type="Proteomes" id="UP000626109">
    <property type="component" value="Unassembled WGS sequence"/>
</dbReference>